<evidence type="ECO:0000256" key="1">
    <source>
        <dbReference type="ARBA" id="ARBA00004245"/>
    </source>
</evidence>
<dbReference type="EMBL" id="JASCZI010000043">
    <property type="protein sequence ID" value="MED6107598.1"/>
    <property type="molecule type" value="Genomic_DNA"/>
</dbReference>
<feature type="compositionally biased region" description="Low complexity" evidence="6">
    <location>
        <begin position="326"/>
        <end position="346"/>
    </location>
</feature>
<sequence length="542" mass="61170">MDTATNNPAAPVTTPAKGFRSKNQESSKYSENVNPNKHSTLFSKPLSNSCSSSSPSPSPVVKKSCSKSQKKPQSAAAAANSSNNSNHHANEGVLNSVNSAQKNKIRQRRFVVAKKNKSKKCGDGDRESNSTVSICKCRESNRNNKCLCVAYQNLRKSQEEFFRNKQTQEQDQEDGTAEIDRVTVEEEARGENCGGLGNAVDLAVKRRRERLMEEARKSVPEAGPGKVMHLVKAFEKLLTVSTTEKKDQDQDQLAVPAAAKAEAEKEPQEKEENKVKKKVMRWALPGLPFPNDATERTEEEVSGSSSFCPPQVILTSENLGLDRKASVSSSWDSSRGSVSNRTSNGGRRSRRNSLESTSTFGGSRWKKKQQLKVTSQKPFKLRTEERGKVKEEEFVKKIHELMTEEEKQRIPIAQGLPWTTDEPECLVKPPVKEITRPIDLQLHSDVRAMDRAEFDNQVAEKLSFIEQYKLEKERQQKMAEEEEIKRLRKELVPKAQPMPYFDRPFIPRRSVKNPTIPKEPKFHIPHHKKIKCSLSSWSDWSP</sequence>
<keyword evidence="3" id="KW-0963">Cytoplasm</keyword>
<feature type="compositionally biased region" description="Low complexity" evidence="6">
    <location>
        <begin position="43"/>
        <end position="63"/>
    </location>
</feature>
<evidence type="ECO:0000313" key="8">
    <source>
        <dbReference type="EMBL" id="MED6107598.1"/>
    </source>
</evidence>
<gene>
    <name evidence="8" type="ORF">PIB30_015558</name>
</gene>
<evidence type="ECO:0000259" key="7">
    <source>
        <dbReference type="Pfam" id="PF06886"/>
    </source>
</evidence>
<dbReference type="InterPro" id="IPR027329">
    <property type="entry name" value="TPX2_C"/>
</dbReference>
<evidence type="ECO:0000256" key="6">
    <source>
        <dbReference type="SAM" id="MobiDB-lite"/>
    </source>
</evidence>
<keyword evidence="4" id="KW-0493">Microtubule</keyword>
<dbReference type="Pfam" id="PF06886">
    <property type="entry name" value="TPX2"/>
    <property type="match status" value="1"/>
</dbReference>
<reference evidence="8 9" key="1">
    <citation type="journal article" date="2023" name="Plants (Basel)">
        <title>Bridging the Gap: Combining Genomics and Transcriptomics Approaches to Understand Stylosanthes scabra, an Orphan Legume from the Brazilian Caatinga.</title>
        <authorList>
            <person name="Ferreira-Neto J.R.C."/>
            <person name="da Silva M.D."/>
            <person name="Binneck E."/>
            <person name="de Melo N.F."/>
            <person name="da Silva R.H."/>
            <person name="de Melo A.L.T.M."/>
            <person name="Pandolfi V."/>
            <person name="Bustamante F.O."/>
            <person name="Brasileiro-Vidal A.C."/>
            <person name="Benko-Iseppon A.M."/>
        </authorList>
    </citation>
    <scope>NUCLEOTIDE SEQUENCE [LARGE SCALE GENOMIC DNA]</scope>
    <source>
        <tissue evidence="8">Leaves</tissue>
    </source>
</reference>
<name>A0ABU6Q6Z9_9FABA</name>
<feature type="region of interest" description="Disordered" evidence="6">
    <location>
        <begin position="1"/>
        <end position="130"/>
    </location>
</feature>
<feature type="compositionally biased region" description="Low complexity" evidence="6">
    <location>
        <begin position="71"/>
        <end position="86"/>
    </location>
</feature>
<dbReference type="InterPro" id="IPR009675">
    <property type="entry name" value="TPX2_fam"/>
</dbReference>
<evidence type="ECO:0000256" key="5">
    <source>
        <dbReference type="ARBA" id="ARBA00023212"/>
    </source>
</evidence>
<feature type="compositionally biased region" description="Basic residues" evidence="6">
    <location>
        <begin position="103"/>
        <end position="119"/>
    </location>
</feature>
<proteinExistence type="inferred from homology"/>
<feature type="region of interest" description="Disordered" evidence="6">
    <location>
        <begin position="242"/>
        <end position="379"/>
    </location>
</feature>
<protein>
    <recommendedName>
        <fullName evidence="7">TPX2 C-terminal domain-containing protein</fullName>
    </recommendedName>
</protein>
<feature type="compositionally biased region" description="Basic and acidic residues" evidence="6">
    <location>
        <begin position="261"/>
        <end position="274"/>
    </location>
</feature>
<organism evidence="8 9">
    <name type="scientific">Stylosanthes scabra</name>
    <dbReference type="NCBI Taxonomy" id="79078"/>
    <lineage>
        <taxon>Eukaryota</taxon>
        <taxon>Viridiplantae</taxon>
        <taxon>Streptophyta</taxon>
        <taxon>Embryophyta</taxon>
        <taxon>Tracheophyta</taxon>
        <taxon>Spermatophyta</taxon>
        <taxon>Magnoliopsida</taxon>
        <taxon>eudicotyledons</taxon>
        <taxon>Gunneridae</taxon>
        <taxon>Pentapetalae</taxon>
        <taxon>rosids</taxon>
        <taxon>fabids</taxon>
        <taxon>Fabales</taxon>
        <taxon>Fabaceae</taxon>
        <taxon>Papilionoideae</taxon>
        <taxon>50 kb inversion clade</taxon>
        <taxon>dalbergioids sensu lato</taxon>
        <taxon>Dalbergieae</taxon>
        <taxon>Pterocarpus clade</taxon>
        <taxon>Stylosanthes</taxon>
    </lineage>
</organism>
<keyword evidence="9" id="KW-1185">Reference proteome</keyword>
<comment type="caution">
    <text evidence="8">The sequence shown here is derived from an EMBL/GenBank/DDBJ whole genome shotgun (WGS) entry which is preliminary data.</text>
</comment>
<evidence type="ECO:0000313" key="9">
    <source>
        <dbReference type="Proteomes" id="UP001341840"/>
    </source>
</evidence>
<feature type="compositionally biased region" description="Polar residues" evidence="6">
    <location>
        <begin position="93"/>
        <end position="102"/>
    </location>
</feature>
<feature type="compositionally biased region" description="Low complexity" evidence="6">
    <location>
        <begin position="1"/>
        <end position="16"/>
    </location>
</feature>
<feature type="compositionally biased region" description="Polar residues" evidence="6">
    <location>
        <begin position="24"/>
        <end position="42"/>
    </location>
</feature>
<dbReference type="PANTHER" id="PTHR14326:SF58">
    <property type="entry name" value="TPX2 (TARGETING PROTEIN FOR XKLP2) PROTEIN FAMILY"/>
    <property type="match status" value="1"/>
</dbReference>
<evidence type="ECO:0000256" key="2">
    <source>
        <dbReference type="ARBA" id="ARBA00005885"/>
    </source>
</evidence>
<feature type="compositionally biased region" description="Polar residues" evidence="6">
    <location>
        <begin position="302"/>
        <end position="318"/>
    </location>
</feature>
<dbReference type="Proteomes" id="UP001341840">
    <property type="component" value="Unassembled WGS sequence"/>
</dbReference>
<comment type="similarity">
    <text evidence="2">Belongs to the TPX2 family.</text>
</comment>
<dbReference type="PANTHER" id="PTHR14326">
    <property type="entry name" value="TARGETING PROTEIN FOR XKLP2"/>
    <property type="match status" value="1"/>
</dbReference>
<comment type="subcellular location">
    <subcellularLocation>
        <location evidence="1">Cytoplasm</location>
        <location evidence="1">Cytoskeleton</location>
    </subcellularLocation>
</comment>
<evidence type="ECO:0000256" key="3">
    <source>
        <dbReference type="ARBA" id="ARBA00022490"/>
    </source>
</evidence>
<feature type="domain" description="TPX2 C-terminal" evidence="7">
    <location>
        <begin position="441"/>
        <end position="515"/>
    </location>
</feature>
<accession>A0ABU6Q6Z9</accession>
<keyword evidence="5" id="KW-0206">Cytoskeleton</keyword>
<evidence type="ECO:0000256" key="4">
    <source>
        <dbReference type="ARBA" id="ARBA00022701"/>
    </source>
</evidence>